<keyword evidence="1" id="KW-0902">Two-component regulatory system</keyword>
<dbReference type="CDD" id="cd00088">
    <property type="entry name" value="HPT"/>
    <property type="match status" value="1"/>
</dbReference>
<dbReference type="Gene3D" id="1.20.120.160">
    <property type="entry name" value="HPT domain"/>
    <property type="match status" value="1"/>
</dbReference>
<proteinExistence type="predicted"/>
<keyword evidence="5" id="KW-1185">Reference proteome</keyword>
<dbReference type="InterPro" id="IPR008207">
    <property type="entry name" value="Sig_transdc_His_kin_Hpt_dom"/>
</dbReference>
<accession>A0ABV7HQL5</accession>
<comment type="caution">
    <text evidence="4">The sequence shown here is derived from an EMBL/GenBank/DDBJ whole genome shotgun (WGS) entry which is preliminary data.</text>
</comment>
<evidence type="ECO:0000259" key="3">
    <source>
        <dbReference type="PROSITE" id="PS50894"/>
    </source>
</evidence>
<dbReference type="Pfam" id="PF01627">
    <property type="entry name" value="Hpt"/>
    <property type="match status" value="1"/>
</dbReference>
<dbReference type="PANTHER" id="PTHR28242:SF52">
    <property type="entry name" value="PHOSPHORELAY INTERMEDIATE PROTEIN YPD1"/>
    <property type="match status" value="1"/>
</dbReference>
<evidence type="ECO:0000313" key="4">
    <source>
        <dbReference type="EMBL" id="MFC3155116.1"/>
    </source>
</evidence>
<evidence type="ECO:0000256" key="2">
    <source>
        <dbReference type="PROSITE-ProRule" id="PRU00110"/>
    </source>
</evidence>
<dbReference type="EMBL" id="JBHRTL010000006">
    <property type="protein sequence ID" value="MFC3155116.1"/>
    <property type="molecule type" value="Genomic_DNA"/>
</dbReference>
<reference evidence="5" key="1">
    <citation type="journal article" date="2019" name="Int. J. Syst. Evol. Microbiol.">
        <title>The Global Catalogue of Microorganisms (GCM) 10K type strain sequencing project: providing services to taxonomists for standard genome sequencing and annotation.</title>
        <authorList>
            <consortium name="The Broad Institute Genomics Platform"/>
            <consortium name="The Broad Institute Genome Sequencing Center for Infectious Disease"/>
            <person name="Wu L."/>
            <person name="Ma J."/>
        </authorList>
    </citation>
    <scope>NUCLEOTIDE SEQUENCE [LARGE SCALE GENOMIC DNA]</scope>
    <source>
        <strain evidence="5">KCTC 52141</strain>
    </source>
</reference>
<dbReference type="RefSeq" id="WP_339615325.1">
    <property type="nucleotide sequence ID" value="NZ_AP031500.1"/>
</dbReference>
<dbReference type="InterPro" id="IPR045871">
    <property type="entry name" value="AHP1-5/YPD1"/>
</dbReference>
<gene>
    <name evidence="4" type="ORF">ACFOEB_07875</name>
</gene>
<feature type="modified residue" description="Phosphohistidine" evidence="2">
    <location>
        <position position="58"/>
    </location>
</feature>
<dbReference type="PROSITE" id="PS50894">
    <property type="entry name" value="HPT"/>
    <property type="match status" value="1"/>
</dbReference>
<feature type="domain" description="HPt" evidence="3">
    <location>
        <begin position="19"/>
        <end position="113"/>
    </location>
</feature>
<sequence length="113" mass="12381">MSDRQLIDHDTLSTLQEVMEDDFARLIETYLNDSEDRLSAMQKALASGDGEALRRAAHSFKGSCSNIGAATLVAQCQHIESAAANNRLTGLETALVSLQGEFSQVRHQLVVYQ</sequence>
<organism evidence="4 5">
    <name type="scientific">Gilvimarinus japonicus</name>
    <dbReference type="NCBI Taxonomy" id="1796469"/>
    <lineage>
        <taxon>Bacteria</taxon>
        <taxon>Pseudomonadati</taxon>
        <taxon>Pseudomonadota</taxon>
        <taxon>Gammaproteobacteria</taxon>
        <taxon>Cellvibrionales</taxon>
        <taxon>Cellvibrionaceae</taxon>
        <taxon>Gilvimarinus</taxon>
    </lineage>
</organism>
<dbReference type="Proteomes" id="UP001595548">
    <property type="component" value="Unassembled WGS sequence"/>
</dbReference>
<name>A0ABV7HQL5_9GAMM</name>
<dbReference type="SMART" id="SM00073">
    <property type="entry name" value="HPT"/>
    <property type="match status" value="1"/>
</dbReference>
<evidence type="ECO:0000313" key="5">
    <source>
        <dbReference type="Proteomes" id="UP001595548"/>
    </source>
</evidence>
<dbReference type="PANTHER" id="PTHR28242">
    <property type="entry name" value="PHOSPHORELAY INTERMEDIATE PROTEIN YPD1"/>
    <property type="match status" value="1"/>
</dbReference>
<keyword evidence="2" id="KW-0597">Phosphoprotein</keyword>
<evidence type="ECO:0000256" key="1">
    <source>
        <dbReference type="ARBA" id="ARBA00023012"/>
    </source>
</evidence>
<protein>
    <submittedName>
        <fullName evidence="4">Hpt domain-containing protein</fullName>
    </submittedName>
</protein>
<dbReference type="InterPro" id="IPR036641">
    <property type="entry name" value="HPT_dom_sf"/>
</dbReference>
<dbReference type="SUPFAM" id="SSF47226">
    <property type="entry name" value="Histidine-containing phosphotransfer domain, HPT domain"/>
    <property type="match status" value="1"/>
</dbReference>